<comment type="caution">
    <text evidence="2">The sequence shown here is derived from an EMBL/GenBank/DDBJ whole genome shotgun (WGS) entry which is preliminary data.</text>
</comment>
<feature type="compositionally biased region" description="Low complexity" evidence="1">
    <location>
        <begin position="83"/>
        <end position="94"/>
    </location>
</feature>
<feature type="non-terminal residue" evidence="2">
    <location>
        <position position="147"/>
    </location>
</feature>
<feature type="compositionally biased region" description="Polar residues" evidence="1">
    <location>
        <begin position="14"/>
        <end position="37"/>
    </location>
</feature>
<accession>A0AAD5S1N5</accession>
<sequence length="147" mass="16195">MNPSSIYHTPEPSPTNTRSSSPIASSITTLRPTSSPCGTPKPYTVTLSLSHATQAHNRTSPSSHSLLSSTSPHHRDPSTRMHSTSTFSQSQSQSPAPLHKHTRKSSYPHRSPKPLPPFTTKKEKKRQGYITLDVYSIYATDPEALLY</sequence>
<evidence type="ECO:0000256" key="1">
    <source>
        <dbReference type="SAM" id="MobiDB-lite"/>
    </source>
</evidence>
<dbReference type="Proteomes" id="UP001212841">
    <property type="component" value="Unassembled WGS sequence"/>
</dbReference>
<name>A0AAD5S1N5_9FUNG</name>
<feature type="compositionally biased region" description="Polar residues" evidence="1">
    <location>
        <begin position="45"/>
        <end position="58"/>
    </location>
</feature>
<dbReference type="AlphaFoldDB" id="A0AAD5S1N5"/>
<keyword evidence="3" id="KW-1185">Reference proteome</keyword>
<feature type="compositionally biased region" description="Low complexity" evidence="1">
    <location>
        <begin position="59"/>
        <end position="71"/>
    </location>
</feature>
<protein>
    <submittedName>
        <fullName evidence="2">Uncharacterized protein</fullName>
    </submittedName>
</protein>
<evidence type="ECO:0000313" key="3">
    <source>
        <dbReference type="Proteomes" id="UP001212841"/>
    </source>
</evidence>
<feature type="compositionally biased region" description="Basic residues" evidence="1">
    <location>
        <begin position="98"/>
        <end position="112"/>
    </location>
</feature>
<proteinExistence type="predicted"/>
<gene>
    <name evidence="2" type="ORF">HK097_005689</name>
</gene>
<organism evidence="2 3">
    <name type="scientific">Rhizophlyctis rosea</name>
    <dbReference type="NCBI Taxonomy" id="64517"/>
    <lineage>
        <taxon>Eukaryota</taxon>
        <taxon>Fungi</taxon>
        <taxon>Fungi incertae sedis</taxon>
        <taxon>Chytridiomycota</taxon>
        <taxon>Chytridiomycota incertae sedis</taxon>
        <taxon>Chytridiomycetes</taxon>
        <taxon>Rhizophlyctidales</taxon>
        <taxon>Rhizophlyctidaceae</taxon>
        <taxon>Rhizophlyctis</taxon>
    </lineage>
</organism>
<reference evidence="2" key="1">
    <citation type="submission" date="2020-05" db="EMBL/GenBank/DDBJ databases">
        <title>Phylogenomic resolution of chytrid fungi.</title>
        <authorList>
            <person name="Stajich J.E."/>
            <person name="Amses K."/>
            <person name="Simmons R."/>
            <person name="Seto K."/>
            <person name="Myers J."/>
            <person name="Bonds A."/>
            <person name="Quandt C.A."/>
            <person name="Barry K."/>
            <person name="Liu P."/>
            <person name="Grigoriev I."/>
            <person name="Longcore J.E."/>
            <person name="James T.Y."/>
        </authorList>
    </citation>
    <scope>NUCLEOTIDE SEQUENCE</scope>
    <source>
        <strain evidence="2">JEL0318</strain>
    </source>
</reference>
<feature type="region of interest" description="Disordered" evidence="1">
    <location>
        <begin position="1"/>
        <end position="126"/>
    </location>
</feature>
<dbReference type="EMBL" id="JADGJD010002668">
    <property type="protein sequence ID" value="KAJ3029976.1"/>
    <property type="molecule type" value="Genomic_DNA"/>
</dbReference>
<evidence type="ECO:0000313" key="2">
    <source>
        <dbReference type="EMBL" id="KAJ3029976.1"/>
    </source>
</evidence>